<evidence type="ECO:0000256" key="1">
    <source>
        <dbReference type="SAM" id="MobiDB-lite"/>
    </source>
</evidence>
<feature type="compositionally biased region" description="Basic and acidic residues" evidence="1">
    <location>
        <begin position="175"/>
        <end position="210"/>
    </location>
</feature>
<name>A0AAN6QB19_9PEZI</name>
<reference evidence="2" key="2">
    <citation type="submission" date="2023-05" db="EMBL/GenBank/DDBJ databases">
        <authorList>
            <consortium name="Lawrence Berkeley National Laboratory"/>
            <person name="Steindorff A."/>
            <person name="Hensen N."/>
            <person name="Bonometti L."/>
            <person name="Westerberg I."/>
            <person name="Brannstrom I.O."/>
            <person name="Guillou S."/>
            <person name="Cros-Aarteil S."/>
            <person name="Calhoun S."/>
            <person name="Haridas S."/>
            <person name="Kuo A."/>
            <person name="Mondo S."/>
            <person name="Pangilinan J."/>
            <person name="Riley R."/>
            <person name="Labutti K."/>
            <person name="Andreopoulos B."/>
            <person name="Lipzen A."/>
            <person name="Chen C."/>
            <person name="Yanf M."/>
            <person name="Daum C."/>
            <person name="Ng V."/>
            <person name="Clum A."/>
            <person name="Ohm R."/>
            <person name="Martin F."/>
            <person name="Silar P."/>
            <person name="Natvig D."/>
            <person name="Lalanne C."/>
            <person name="Gautier V."/>
            <person name="Ament-Velasquez S.L."/>
            <person name="Kruys A."/>
            <person name="Hutchinson M.I."/>
            <person name="Powell A.J."/>
            <person name="Barry K."/>
            <person name="Miller A.N."/>
            <person name="Grigoriev I.V."/>
            <person name="Debuchy R."/>
            <person name="Gladieux P."/>
            <person name="Thoren M.H."/>
            <person name="Johannesson H."/>
        </authorList>
    </citation>
    <scope>NUCLEOTIDE SEQUENCE</scope>
    <source>
        <strain evidence="2">CBS 757.83</strain>
    </source>
</reference>
<dbReference type="EMBL" id="MU863624">
    <property type="protein sequence ID" value="KAK4106893.1"/>
    <property type="molecule type" value="Genomic_DNA"/>
</dbReference>
<proteinExistence type="predicted"/>
<feature type="region of interest" description="Disordered" evidence="1">
    <location>
        <begin position="157"/>
        <end position="210"/>
    </location>
</feature>
<reference evidence="2" key="1">
    <citation type="journal article" date="2023" name="Mol. Phylogenet. Evol.">
        <title>Genome-scale phylogeny and comparative genomics of the fungal order Sordariales.</title>
        <authorList>
            <person name="Hensen N."/>
            <person name="Bonometti L."/>
            <person name="Westerberg I."/>
            <person name="Brannstrom I.O."/>
            <person name="Guillou S."/>
            <person name="Cros-Aarteil S."/>
            <person name="Calhoun S."/>
            <person name="Haridas S."/>
            <person name="Kuo A."/>
            <person name="Mondo S."/>
            <person name="Pangilinan J."/>
            <person name="Riley R."/>
            <person name="LaButti K."/>
            <person name="Andreopoulos B."/>
            <person name="Lipzen A."/>
            <person name="Chen C."/>
            <person name="Yan M."/>
            <person name="Daum C."/>
            <person name="Ng V."/>
            <person name="Clum A."/>
            <person name="Steindorff A."/>
            <person name="Ohm R.A."/>
            <person name="Martin F."/>
            <person name="Silar P."/>
            <person name="Natvig D.O."/>
            <person name="Lalanne C."/>
            <person name="Gautier V."/>
            <person name="Ament-Velasquez S.L."/>
            <person name="Kruys A."/>
            <person name="Hutchinson M.I."/>
            <person name="Powell A.J."/>
            <person name="Barry K."/>
            <person name="Miller A.N."/>
            <person name="Grigoriev I.V."/>
            <person name="Debuchy R."/>
            <person name="Gladieux P."/>
            <person name="Hiltunen Thoren M."/>
            <person name="Johannesson H."/>
        </authorList>
    </citation>
    <scope>NUCLEOTIDE SEQUENCE</scope>
    <source>
        <strain evidence="2">CBS 757.83</strain>
    </source>
</reference>
<dbReference type="PANTHER" id="PTHR36847">
    <property type="entry name" value="AMIDOLIGASE ENZYME"/>
    <property type="match status" value="1"/>
</dbReference>
<sequence length="210" mass="23543">MWEFSQSTCTVSEDASCSTHVHLSLAGGFSLVQLKRLAQAIIYFEPAVEALIPADRRANEYARSNWIENKHLAYKNLSRGQSVELIEACRTERDTVEFRRGAASSTARDVFKWVEFALAFLQASIQLPARGALASFPPNVGGLKKFFDSARLIEDPGMRRKSEGRAEPTPVKLESLSKQKTEKLHKKIEKDKHSNPMLDRITDASHKGLI</sequence>
<organism evidence="2 3">
    <name type="scientific">Parathielavia hyrcaniae</name>
    <dbReference type="NCBI Taxonomy" id="113614"/>
    <lineage>
        <taxon>Eukaryota</taxon>
        <taxon>Fungi</taxon>
        <taxon>Dikarya</taxon>
        <taxon>Ascomycota</taxon>
        <taxon>Pezizomycotina</taxon>
        <taxon>Sordariomycetes</taxon>
        <taxon>Sordariomycetidae</taxon>
        <taxon>Sordariales</taxon>
        <taxon>Chaetomiaceae</taxon>
        <taxon>Parathielavia</taxon>
    </lineage>
</organism>
<dbReference type="AlphaFoldDB" id="A0AAN6QB19"/>
<protein>
    <submittedName>
        <fullName evidence="2">Uncharacterized protein</fullName>
    </submittedName>
</protein>
<accession>A0AAN6QB19</accession>
<dbReference type="Proteomes" id="UP001305647">
    <property type="component" value="Unassembled WGS sequence"/>
</dbReference>
<dbReference type="PANTHER" id="PTHR36847:SF1">
    <property type="entry name" value="AMIDOLIGASE ENZYME"/>
    <property type="match status" value="1"/>
</dbReference>
<evidence type="ECO:0000313" key="2">
    <source>
        <dbReference type="EMBL" id="KAK4106893.1"/>
    </source>
</evidence>
<feature type="compositionally biased region" description="Basic and acidic residues" evidence="1">
    <location>
        <begin position="157"/>
        <end position="166"/>
    </location>
</feature>
<comment type="caution">
    <text evidence="2">The sequence shown here is derived from an EMBL/GenBank/DDBJ whole genome shotgun (WGS) entry which is preliminary data.</text>
</comment>
<evidence type="ECO:0000313" key="3">
    <source>
        <dbReference type="Proteomes" id="UP001305647"/>
    </source>
</evidence>
<gene>
    <name evidence="2" type="ORF">N658DRAFT_555660</name>
</gene>
<keyword evidence="3" id="KW-1185">Reference proteome</keyword>